<evidence type="ECO:0000256" key="1">
    <source>
        <dbReference type="ARBA" id="ARBA00022578"/>
    </source>
</evidence>
<evidence type="ECO:0000256" key="6">
    <source>
        <dbReference type="ARBA" id="ARBA00023172"/>
    </source>
</evidence>
<feature type="region of interest" description="Disordered" evidence="8">
    <location>
        <begin position="814"/>
        <end position="852"/>
    </location>
</feature>
<keyword evidence="5" id="KW-0238">DNA-binding</keyword>
<dbReference type="PANTHER" id="PTHR31973">
    <property type="entry name" value="POLYPROTEIN, PUTATIVE-RELATED"/>
    <property type="match status" value="1"/>
</dbReference>
<dbReference type="GO" id="GO:0008270">
    <property type="term" value="F:zinc ion binding"/>
    <property type="evidence" value="ECO:0007669"/>
    <property type="project" value="UniProtKB-KW"/>
</dbReference>
<keyword evidence="6" id="KW-0233">DNA recombination</keyword>
<gene>
    <name evidence="10" type="ORF">FSB_LOCUS24001</name>
</gene>
<evidence type="ECO:0000256" key="7">
    <source>
        <dbReference type="PROSITE-ProRule" id="PRU00325"/>
    </source>
</evidence>
<feature type="domain" description="SWIM-type" evidence="9">
    <location>
        <begin position="688"/>
        <end position="720"/>
    </location>
</feature>
<dbReference type="SMART" id="SM00575">
    <property type="entry name" value="ZnF_PMZ"/>
    <property type="match status" value="1"/>
</dbReference>
<dbReference type="InterPro" id="IPR058594">
    <property type="entry name" value="PB1-like_dom_pln"/>
</dbReference>
<evidence type="ECO:0000256" key="2">
    <source>
        <dbReference type="ARBA" id="ARBA00022723"/>
    </source>
</evidence>
<dbReference type="GO" id="GO:0003677">
    <property type="term" value="F:DNA binding"/>
    <property type="evidence" value="ECO:0007669"/>
    <property type="project" value="UniProtKB-KW"/>
</dbReference>
<organism evidence="10">
    <name type="scientific">Fagus sylvatica</name>
    <name type="common">Beechnut</name>
    <dbReference type="NCBI Taxonomy" id="28930"/>
    <lineage>
        <taxon>Eukaryota</taxon>
        <taxon>Viridiplantae</taxon>
        <taxon>Streptophyta</taxon>
        <taxon>Embryophyta</taxon>
        <taxon>Tracheophyta</taxon>
        <taxon>Spermatophyta</taxon>
        <taxon>Magnoliopsida</taxon>
        <taxon>eudicotyledons</taxon>
        <taxon>Gunneridae</taxon>
        <taxon>Pentapetalae</taxon>
        <taxon>rosids</taxon>
        <taxon>fabids</taxon>
        <taxon>Fagales</taxon>
        <taxon>Fagaceae</taxon>
        <taxon>Fagus</taxon>
    </lineage>
</organism>
<evidence type="ECO:0000256" key="4">
    <source>
        <dbReference type="ARBA" id="ARBA00022833"/>
    </source>
</evidence>
<dbReference type="PROSITE" id="PS01007">
    <property type="entry name" value="TRANSPOSASE_MUTATOR"/>
    <property type="match status" value="1"/>
</dbReference>
<feature type="compositionally biased region" description="Low complexity" evidence="8">
    <location>
        <begin position="875"/>
        <end position="887"/>
    </location>
</feature>
<keyword evidence="4" id="KW-0862">Zinc</keyword>
<dbReference type="Pfam" id="PF10551">
    <property type="entry name" value="MULE"/>
    <property type="match status" value="1"/>
</dbReference>
<dbReference type="GO" id="GO:0004803">
    <property type="term" value="F:transposase activity"/>
    <property type="evidence" value="ECO:0007669"/>
    <property type="project" value="InterPro"/>
</dbReference>
<dbReference type="InterPro" id="IPR018289">
    <property type="entry name" value="MULE_transposase_dom"/>
</dbReference>
<feature type="region of interest" description="Disordered" evidence="8">
    <location>
        <begin position="864"/>
        <end position="887"/>
    </location>
</feature>
<dbReference type="InterPro" id="IPR007527">
    <property type="entry name" value="Znf_SWIM"/>
</dbReference>
<name>A0A2N9G9R3_FAGSY</name>
<dbReference type="Pfam" id="PF26130">
    <property type="entry name" value="PB1-like"/>
    <property type="match status" value="1"/>
</dbReference>
<evidence type="ECO:0000313" key="10">
    <source>
        <dbReference type="EMBL" id="SPC96119.1"/>
    </source>
</evidence>
<evidence type="ECO:0000259" key="9">
    <source>
        <dbReference type="PROSITE" id="PS50966"/>
    </source>
</evidence>
<evidence type="ECO:0000256" key="5">
    <source>
        <dbReference type="ARBA" id="ARBA00023125"/>
    </source>
</evidence>
<proteinExistence type="predicted"/>
<evidence type="ECO:0000256" key="8">
    <source>
        <dbReference type="SAM" id="MobiDB-lite"/>
    </source>
</evidence>
<dbReference type="InterPro" id="IPR004332">
    <property type="entry name" value="Transposase_MuDR"/>
</dbReference>
<dbReference type="Pfam" id="PF04434">
    <property type="entry name" value="SWIM"/>
    <property type="match status" value="1"/>
</dbReference>
<feature type="compositionally biased region" description="Basic residues" evidence="8">
    <location>
        <begin position="829"/>
        <end position="843"/>
    </location>
</feature>
<dbReference type="GO" id="GO:0006313">
    <property type="term" value="P:DNA transposition"/>
    <property type="evidence" value="ECO:0007669"/>
    <property type="project" value="InterPro"/>
</dbReference>
<keyword evidence="2" id="KW-0479">Metal-binding</keyword>
<dbReference type="InterPro" id="IPR001207">
    <property type="entry name" value="Transposase_mutator"/>
</dbReference>
<feature type="region of interest" description="Disordered" evidence="8">
    <location>
        <begin position="767"/>
        <end position="788"/>
    </location>
</feature>
<dbReference type="AlphaFoldDB" id="A0A2N9G9R3"/>
<protein>
    <recommendedName>
        <fullName evidence="9">SWIM-type domain-containing protein</fullName>
    </recommendedName>
</protein>
<dbReference type="EMBL" id="OIVN01001638">
    <property type="protein sequence ID" value="SPC96119.1"/>
    <property type="molecule type" value="Genomic_DNA"/>
</dbReference>
<keyword evidence="3 7" id="KW-0863">Zinc-finger</keyword>
<keyword evidence="1" id="KW-0815">Transposition</keyword>
<reference evidence="10" key="1">
    <citation type="submission" date="2018-02" db="EMBL/GenBank/DDBJ databases">
        <authorList>
            <person name="Cohen D.B."/>
            <person name="Kent A.D."/>
        </authorList>
    </citation>
    <scope>NUCLEOTIDE SEQUENCE</scope>
</reference>
<dbReference type="PANTHER" id="PTHR31973:SF187">
    <property type="entry name" value="MUTATOR TRANSPOSASE MUDRA PROTEIN"/>
    <property type="match status" value="1"/>
</dbReference>
<sequence length="887" mass="101060">MYDGNSSFDIILHHGGFFTVKDKLRVYLGGQECFLKKNDPDKWSVFELHDNCKELDVCNVIQFYYCTPGINLNDGLNYLRTDDDTRRFLEYAFIAPKNVIHVYVVHEEVAPLDMISGLVPMLECNQAEGNEDDVDDVDDRDGCLDKKTTSEMLKYFEEDYVWLVEELNLGHTNQSTPNPTDTNHVNPTTQENLIAEEHVNPTTQDEIIVEDNINPTALTTQENPIVLCGEEFEDIPDGVSDYGDSDVLSTPPNSEDENPKKKYPEFHAATDMSNPEFKIGMIFSDNKELKEAIRAYKIKWGFPLKFKKNEPKRVRVICAEGCDWRMHAIWKKDSNSFQIIKLVKEHSCAKAFHSRQVTSKWVARVFLEKFRLDPNMALLKIKAGILEQYEVEISMCKAYRARQIANEMINGRFEDNYLRIRDYSEELKVSNPDGCRPMISLDACHLRGFVKGQILAAVGIDANDGMYPIAFAVCEGENYDSWQWFLRLLLIDIKHPPIGAGVWNFISDQQKGLKQALEEVIPEAPTRFCLRHLYANFKNKFKGKALKDLMWAAAKETTEVGFNAKMDQIKVLNKDAYGHLKGIEAEHWSKHKFSQIPKCDMQLNNLCEVFNSKIVEARDKPILTMCEMIRKYLMTRIVKNGEQMANYRGPICPRAQDKLQLNKVEGRDSRTTVCGGNKFEINLHGKQYKVDLERQTCSCFKWELTGIPCCHVVAAILHKKLKPENYVNACYHTSTYLRIYSHLLLPTNGSELWPKALGSIVLPPIFKKQPGRPNKQKRRKDIDEVQNPYKMKKAGYAQKCSLCHQVGHKKQSCKYGQSAGEAHSNPPKGKGKSKATQGRKRQKSGAGHTYDFMGFRLPVDDMVSSQTSEVCSNGPPAQAPAQASAQP</sequence>
<evidence type="ECO:0000256" key="3">
    <source>
        <dbReference type="ARBA" id="ARBA00022771"/>
    </source>
</evidence>
<dbReference type="InterPro" id="IPR006564">
    <property type="entry name" value="Znf_PMZ"/>
</dbReference>
<dbReference type="PROSITE" id="PS50966">
    <property type="entry name" value="ZF_SWIM"/>
    <property type="match status" value="1"/>
</dbReference>
<feature type="region of interest" description="Disordered" evidence="8">
    <location>
        <begin position="239"/>
        <end position="261"/>
    </location>
</feature>
<accession>A0A2N9G9R3</accession>
<dbReference type="Pfam" id="PF03108">
    <property type="entry name" value="DBD_Tnp_Mut"/>
    <property type="match status" value="1"/>
</dbReference>